<sequence length="113" mass="11850">MRRNDVASGSVSMPDAHVITSPAVDDTISTNGSLDVTWTRSAASSEAWIDTKDWTTTSQADNGSGKVPKGHNEVNSNQSVGVTRRNNVNPAGMASGSVMHASVRVSVEPVIVQ</sequence>
<name>A0A538U0K8_UNCEI</name>
<evidence type="ECO:0000256" key="1">
    <source>
        <dbReference type="SAM" id="MobiDB-lite"/>
    </source>
</evidence>
<comment type="caution">
    <text evidence="2">The sequence shown here is derived from an EMBL/GenBank/DDBJ whole genome shotgun (WGS) entry which is preliminary data.</text>
</comment>
<evidence type="ECO:0000313" key="2">
    <source>
        <dbReference type="EMBL" id="TMQ69434.1"/>
    </source>
</evidence>
<reference evidence="2 3" key="1">
    <citation type="journal article" date="2019" name="Nat. Microbiol.">
        <title>Mediterranean grassland soil C-N compound turnover is dependent on rainfall and depth, and is mediated by genomically divergent microorganisms.</title>
        <authorList>
            <person name="Diamond S."/>
            <person name="Andeer P.F."/>
            <person name="Li Z."/>
            <person name="Crits-Christoph A."/>
            <person name="Burstein D."/>
            <person name="Anantharaman K."/>
            <person name="Lane K.R."/>
            <person name="Thomas B.C."/>
            <person name="Pan C."/>
            <person name="Northen T.R."/>
            <person name="Banfield J.F."/>
        </authorList>
    </citation>
    <scope>NUCLEOTIDE SEQUENCE [LARGE SCALE GENOMIC DNA]</scope>
    <source>
        <strain evidence="2">WS_10</strain>
    </source>
</reference>
<accession>A0A538U0K8</accession>
<dbReference type="AlphaFoldDB" id="A0A538U0K8"/>
<proteinExistence type="predicted"/>
<organism evidence="2 3">
    <name type="scientific">Eiseniibacteriota bacterium</name>
    <dbReference type="NCBI Taxonomy" id="2212470"/>
    <lineage>
        <taxon>Bacteria</taxon>
        <taxon>Candidatus Eiseniibacteriota</taxon>
    </lineage>
</organism>
<dbReference type="Proteomes" id="UP000319836">
    <property type="component" value="Unassembled WGS sequence"/>
</dbReference>
<evidence type="ECO:0008006" key="4">
    <source>
        <dbReference type="Google" id="ProtNLM"/>
    </source>
</evidence>
<feature type="region of interest" description="Disordered" evidence="1">
    <location>
        <begin position="53"/>
        <end position="95"/>
    </location>
</feature>
<evidence type="ECO:0000313" key="3">
    <source>
        <dbReference type="Proteomes" id="UP000319836"/>
    </source>
</evidence>
<feature type="compositionally biased region" description="Polar residues" evidence="1">
    <location>
        <begin position="73"/>
        <end position="89"/>
    </location>
</feature>
<gene>
    <name evidence="2" type="ORF">E6K80_11740</name>
</gene>
<dbReference type="EMBL" id="VBPA01000300">
    <property type="protein sequence ID" value="TMQ69434.1"/>
    <property type="molecule type" value="Genomic_DNA"/>
</dbReference>
<protein>
    <recommendedName>
        <fullName evidence="4">DNRLRE domain-containing protein</fullName>
    </recommendedName>
</protein>